<dbReference type="PANTHER" id="PTHR22807">
    <property type="entry name" value="NOP2 YEAST -RELATED NOL1/NOP2/FMU SUN DOMAIN-CONTAINING"/>
    <property type="match status" value="1"/>
</dbReference>
<feature type="active site" description="Nucleophile" evidence="5">
    <location>
        <position position="410"/>
    </location>
</feature>
<protein>
    <submittedName>
        <fullName evidence="8">RsmB/NOP family class I SAM-dependent RNA methyltransferase</fullName>
    </submittedName>
</protein>
<name>A0ABS9ESW3_9BACT</name>
<evidence type="ECO:0000256" key="5">
    <source>
        <dbReference type="PROSITE-ProRule" id="PRU01023"/>
    </source>
</evidence>
<keyword evidence="4 5" id="KW-0694">RNA-binding</keyword>
<evidence type="ECO:0000256" key="4">
    <source>
        <dbReference type="ARBA" id="ARBA00022884"/>
    </source>
</evidence>
<organism evidence="8 9">
    <name type="scientific">Dethiosulfovibrio marinus</name>
    <dbReference type="NCBI Taxonomy" id="133532"/>
    <lineage>
        <taxon>Bacteria</taxon>
        <taxon>Thermotogati</taxon>
        <taxon>Synergistota</taxon>
        <taxon>Synergistia</taxon>
        <taxon>Synergistales</taxon>
        <taxon>Dethiosulfovibrionaceae</taxon>
        <taxon>Dethiosulfovibrio</taxon>
    </lineage>
</organism>
<feature type="region of interest" description="Disordered" evidence="6">
    <location>
        <begin position="1"/>
        <end position="35"/>
    </location>
</feature>
<comment type="caution">
    <text evidence="8">The sequence shown here is derived from an EMBL/GenBank/DDBJ whole genome shotgun (WGS) entry which is preliminary data.</text>
</comment>
<feature type="binding site" evidence="5">
    <location>
        <position position="341"/>
    </location>
    <ligand>
        <name>S-adenosyl-L-methionine</name>
        <dbReference type="ChEBI" id="CHEBI:59789"/>
    </ligand>
</feature>
<feature type="binding site" evidence="5">
    <location>
        <position position="313"/>
    </location>
    <ligand>
        <name>S-adenosyl-L-methionine</name>
        <dbReference type="ChEBI" id="CHEBI:59789"/>
    </ligand>
</feature>
<evidence type="ECO:0000313" key="9">
    <source>
        <dbReference type="Proteomes" id="UP001200430"/>
    </source>
</evidence>
<dbReference type="Pfam" id="PF01029">
    <property type="entry name" value="NusB"/>
    <property type="match status" value="1"/>
</dbReference>
<dbReference type="PANTHER" id="PTHR22807:SF61">
    <property type="entry name" value="NOL1_NOP2_SUN FAMILY PROTEIN _ ANTITERMINATION NUSB DOMAIN-CONTAINING PROTEIN"/>
    <property type="match status" value="1"/>
</dbReference>
<dbReference type="Pfam" id="PF01189">
    <property type="entry name" value="Methyltr_RsmB-F"/>
    <property type="match status" value="1"/>
</dbReference>
<sequence>MIEKRKKEGNRPHGGIDRDRKGPRKSAHGGDKGPLRGIEAALEVWREVRRGRFASESLRAISDRVSEKDRPLAATLVYSLIRRESLWKEIVGRFLKTGSSGVSPAVRDALMVGAAGSLELRTFEPRVLVNALVEWTKCRDERGARVVNAVLRRIVEGGPEILAEIERSVAFSDLAMRSGVPLWAAKSWESSFGRIEGRALIELHSQPVSLALRVSPGVDRTEMVRCLGEGGFPAVESPDLPFSIRLEGTALPTGLPGYDEGKITPQSESSMVAPLAFAGRGKFSRLLDMCAGRGGKTGQLAQTFPEASLEGWDLSGPRIKAAVKEMKRLGISDRVNFSVGDSLELAPSFVPDGVLLDAPCSGSGTWRRHPESKWRLSQDELARYGAMQAKLLGRALDLVSTGGTVLYCTCSLFREENEQVVAKAMSKRSDVVELEPPHELVSRCRKGRPWGYYTWPDNPWTDGFYMALLTVIA</sequence>
<dbReference type="InterPro" id="IPR023267">
    <property type="entry name" value="RCMT"/>
</dbReference>
<dbReference type="PROSITE" id="PS51686">
    <property type="entry name" value="SAM_MT_RSMB_NOP"/>
    <property type="match status" value="1"/>
</dbReference>
<keyword evidence="2 5" id="KW-0808">Transferase</keyword>
<dbReference type="Gene3D" id="1.10.940.10">
    <property type="entry name" value="NusB-like"/>
    <property type="match status" value="1"/>
</dbReference>
<dbReference type="GO" id="GO:0032259">
    <property type="term" value="P:methylation"/>
    <property type="evidence" value="ECO:0007669"/>
    <property type="project" value="UniProtKB-KW"/>
</dbReference>
<accession>A0ABS9ESW3</accession>
<reference evidence="8 9" key="1">
    <citation type="submission" date="2022-01" db="EMBL/GenBank/DDBJ databases">
        <title>Dethiosulfovibrio faecalis sp. nov., a novel proteolytic, non-sulfur-reducing bacterium isolated from a marine aquaculture solid waste bioreactor.</title>
        <authorList>
            <person name="Grabowski S."/>
            <person name="Apolinario E."/>
            <person name="Schneider N."/>
            <person name="Marshall C.W."/>
            <person name="Sowers K.R."/>
        </authorList>
    </citation>
    <scope>NUCLEOTIDE SEQUENCE [LARGE SCALE GENOMIC DNA]</scope>
    <source>
        <strain evidence="8 9">DSM 12537</strain>
    </source>
</reference>
<evidence type="ECO:0000256" key="6">
    <source>
        <dbReference type="SAM" id="MobiDB-lite"/>
    </source>
</evidence>
<keyword evidence="1 5" id="KW-0489">Methyltransferase</keyword>
<proteinExistence type="inferred from homology"/>
<dbReference type="EMBL" id="JAKGUD010000008">
    <property type="protein sequence ID" value="MCF4142893.1"/>
    <property type="molecule type" value="Genomic_DNA"/>
</dbReference>
<feature type="binding site" evidence="5">
    <location>
        <position position="357"/>
    </location>
    <ligand>
        <name>S-adenosyl-L-methionine</name>
        <dbReference type="ChEBI" id="CHEBI:59789"/>
    </ligand>
</feature>
<evidence type="ECO:0000313" key="8">
    <source>
        <dbReference type="EMBL" id="MCF4142893.1"/>
    </source>
</evidence>
<dbReference type="GO" id="GO:0008168">
    <property type="term" value="F:methyltransferase activity"/>
    <property type="evidence" value="ECO:0007669"/>
    <property type="project" value="UniProtKB-KW"/>
</dbReference>
<comment type="similarity">
    <text evidence="5">Belongs to the class I-like SAM-binding methyltransferase superfamily. RsmB/NOP family.</text>
</comment>
<dbReference type="SUPFAM" id="SSF48013">
    <property type="entry name" value="NusB-like"/>
    <property type="match status" value="1"/>
</dbReference>
<dbReference type="PRINTS" id="PR02008">
    <property type="entry name" value="RCMTFAMILY"/>
</dbReference>
<dbReference type="InterPro" id="IPR035926">
    <property type="entry name" value="NusB-like_sf"/>
</dbReference>
<evidence type="ECO:0000256" key="2">
    <source>
        <dbReference type="ARBA" id="ARBA00022679"/>
    </source>
</evidence>
<dbReference type="RefSeq" id="WP_236099609.1">
    <property type="nucleotide sequence ID" value="NZ_JAKGUD010000008.1"/>
</dbReference>
<evidence type="ECO:0000259" key="7">
    <source>
        <dbReference type="PROSITE" id="PS51686"/>
    </source>
</evidence>
<evidence type="ECO:0000256" key="1">
    <source>
        <dbReference type="ARBA" id="ARBA00022603"/>
    </source>
</evidence>
<feature type="domain" description="SAM-dependent MTase RsmB/NOP-type" evidence="7">
    <location>
        <begin position="200"/>
        <end position="472"/>
    </location>
</feature>
<dbReference type="InterPro" id="IPR006027">
    <property type="entry name" value="NusB_RsmB_TIM44"/>
</dbReference>
<dbReference type="Proteomes" id="UP001200430">
    <property type="component" value="Unassembled WGS sequence"/>
</dbReference>
<dbReference type="InterPro" id="IPR001678">
    <property type="entry name" value="MeTrfase_RsmB-F_NOP2_dom"/>
</dbReference>
<dbReference type="Gene3D" id="3.40.50.150">
    <property type="entry name" value="Vaccinia Virus protein VP39"/>
    <property type="match status" value="1"/>
</dbReference>
<gene>
    <name evidence="8" type="ORF">L2W38_08680</name>
</gene>
<dbReference type="InterPro" id="IPR029063">
    <property type="entry name" value="SAM-dependent_MTases_sf"/>
</dbReference>
<feature type="compositionally biased region" description="Basic and acidic residues" evidence="6">
    <location>
        <begin position="1"/>
        <end position="20"/>
    </location>
</feature>
<dbReference type="InterPro" id="IPR049560">
    <property type="entry name" value="MeTrfase_RsmB-F_NOP2_cat"/>
</dbReference>
<keyword evidence="9" id="KW-1185">Reference proteome</keyword>
<dbReference type="SUPFAM" id="SSF53335">
    <property type="entry name" value="S-adenosyl-L-methionine-dependent methyltransferases"/>
    <property type="match status" value="1"/>
</dbReference>
<evidence type="ECO:0000256" key="3">
    <source>
        <dbReference type="ARBA" id="ARBA00022691"/>
    </source>
</evidence>
<comment type="caution">
    <text evidence="5">Lacks conserved residue(s) required for the propagation of feature annotation.</text>
</comment>
<keyword evidence="3 5" id="KW-0949">S-adenosyl-L-methionine</keyword>